<reference evidence="5 6" key="1">
    <citation type="submission" date="2024-04" db="EMBL/GenBank/DDBJ databases">
        <title>Defined microbial consortia suppress multidrug-resistant proinflammatory Enterobacteriaceae via ecological control.</title>
        <authorList>
            <person name="Furuichi M."/>
            <person name="Kawaguchi T."/>
            <person name="Pust M."/>
            <person name="Yasuma K."/>
            <person name="Plichta D."/>
            <person name="Hasegawa N."/>
            <person name="Ohya T."/>
            <person name="Bhattarai S."/>
            <person name="Sasajima S."/>
            <person name="Aoto Y."/>
            <person name="Tuganbaev T."/>
            <person name="Yaginuma M."/>
            <person name="Ueda M."/>
            <person name="Okahashi N."/>
            <person name="Amafuji K."/>
            <person name="Kiridooshi Y."/>
            <person name="Sugita K."/>
            <person name="Strazar M."/>
            <person name="Skelly A."/>
            <person name="Suda W."/>
            <person name="Hattori M."/>
            <person name="Nakamoto N."/>
            <person name="Caballero S."/>
            <person name="Norman J."/>
            <person name="Olle B."/>
            <person name="Tanoue T."/>
            <person name="Arita M."/>
            <person name="Bucci V."/>
            <person name="Atarashi K."/>
            <person name="Xavier R."/>
            <person name="Honda K."/>
        </authorList>
    </citation>
    <scope>NUCLEOTIDE SEQUENCE [LARGE SCALE GENOMIC DNA]</scope>
    <source>
        <strain evidence="6">k04-0078-D8-1</strain>
    </source>
</reference>
<dbReference type="Pfam" id="PF13377">
    <property type="entry name" value="Peripla_BP_3"/>
    <property type="match status" value="1"/>
</dbReference>
<sequence length="349" mass="39160">MKKQGATIYDVAREAGVSAATASRVINHPEQVTHKTQKKVLAAIEALAFDTEKKKEVSAPQSSTGFRRKKNEQQLFILSVPHLSNVFFLDIMDGAQTAAQKNGHHLLINNTPIRSSNSDLFLSLLKSHGAAGIITTETIPSPELEKLTSLFPVVQCSEYNEEMDQISYVSINDMDTAYRATKYFTENGYRHIGMLTTEAPFGFTIRRNRGYQKALSEAHVPFYSGLVSCFPDMDLERSIYQAEIYLRSCKPDALVCISDIYAAAAVKAAERLHIRVPEQLSIIGIDDIPIATSSSPSISSMRQPRYELGYTAFEYLLEEYENPFTPKRRTFLETELILRESTLPVKNNM</sequence>
<dbReference type="PANTHER" id="PTHR30146">
    <property type="entry name" value="LACI-RELATED TRANSCRIPTIONAL REPRESSOR"/>
    <property type="match status" value="1"/>
</dbReference>
<dbReference type="PANTHER" id="PTHR30146:SF109">
    <property type="entry name" value="HTH-TYPE TRANSCRIPTIONAL REGULATOR GALS"/>
    <property type="match status" value="1"/>
</dbReference>
<evidence type="ECO:0000313" key="5">
    <source>
        <dbReference type="EMBL" id="GAA6409476.1"/>
    </source>
</evidence>
<dbReference type="PROSITE" id="PS00356">
    <property type="entry name" value="HTH_LACI_1"/>
    <property type="match status" value="1"/>
</dbReference>
<evidence type="ECO:0000259" key="4">
    <source>
        <dbReference type="PROSITE" id="PS50932"/>
    </source>
</evidence>
<dbReference type="SUPFAM" id="SSF53822">
    <property type="entry name" value="Periplasmic binding protein-like I"/>
    <property type="match status" value="1"/>
</dbReference>
<proteinExistence type="predicted"/>
<gene>
    <name evidence="5" type="ORF">K040078D81_35930</name>
</gene>
<name>A0ABQ0BDG5_9FIRM</name>
<keyword evidence="3" id="KW-0804">Transcription</keyword>
<dbReference type="SUPFAM" id="SSF47413">
    <property type="entry name" value="lambda repressor-like DNA-binding domains"/>
    <property type="match status" value="1"/>
</dbReference>
<dbReference type="Gene3D" id="1.10.260.40">
    <property type="entry name" value="lambda repressor-like DNA-binding domains"/>
    <property type="match status" value="1"/>
</dbReference>
<dbReference type="InterPro" id="IPR010982">
    <property type="entry name" value="Lambda_DNA-bd_dom_sf"/>
</dbReference>
<dbReference type="Gene3D" id="3.40.50.2300">
    <property type="match status" value="2"/>
</dbReference>
<dbReference type="InterPro" id="IPR046335">
    <property type="entry name" value="LacI/GalR-like_sensor"/>
</dbReference>
<dbReference type="CDD" id="cd01392">
    <property type="entry name" value="HTH_LacI"/>
    <property type="match status" value="1"/>
</dbReference>
<keyword evidence="6" id="KW-1185">Reference proteome</keyword>
<dbReference type="GO" id="GO:0003677">
    <property type="term" value="F:DNA binding"/>
    <property type="evidence" value="ECO:0007669"/>
    <property type="project" value="UniProtKB-KW"/>
</dbReference>
<dbReference type="InterPro" id="IPR000843">
    <property type="entry name" value="HTH_LacI"/>
</dbReference>
<dbReference type="InterPro" id="IPR028082">
    <property type="entry name" value="Peripla_BP_I"/>
</dbReference>
<protein>
    <submittedName>
        <fullName evidence="5">LacI family DNA-binding transcriptional regulator</fullName>
    </submittedName>
</protein>
<dbReference type="PROSITE" id="PS50932">
    <property type="entry name" value="HTH_LACI_2"/>
    <property type="match status" value="1"/>
</dbReference>
<dbReference type="Pfam" id="PF00356">
    <property type="entry name" value="LacI"/>
    <property type="match status" value="1"/>
</dbReference>
<evidence type="ECO:0000256" key="2">
    <source>
        <dbReference type="ARBA" id="ARBA00023125"/>
    </source>
</evidence>
<comment type="caution">
    <text evidence="5">The sequence shown here is derived from an EMBL/GenBank/DDBJ whole genome shotgun (WGS) entry which is preliminary data.</text>
</comment>
<feature type="domain" description="HTH lacI-type" evidence="4">
    <location>
        <begin position="6"/>
        <end position="47"/>
    </location>
</feature>
<dbReference type="EMBL" id="BAABYW010000001">
    <property type="protein sequence ID" value="GAA6409476.1"/>
    <property type="molecule type" value="Genomic_DNA"/>
</dbReference>
<dbReference type="RefSeq" id="WP_390407225.1">
    <property type="nucleotide sequence ID" value="NZ_BAABYW010000001.1"/>
</dbReference>
<accession>A0ABQ0BDG5</accession>
<evidence type="ECO:0000256" key="3">
    <source>
        <dbReference type="ARBA" id="ARBA00023163"/>
    </source>
</evidence>
<dbReference type="SMART" id="SM00354">
    <property type="entry name" value="HTH_LACI"/>
    <property type="match status" value="1"/>
</dbReference>
<organism evidence="5 6">
    <name type="scientific">Blautia hominis</name>
    <dbReference type="NCBI Taxonomy" id="2025493"/>
    <lineage>
        <taxon>Bacteria</taxon>
        <taxon>Bacillati</taxon>
        <taxon>Bacillota</taxon>
        <taxon>Clostridia</taxon>
        <taxon>Lachnospirales</taxon>
        <taxon>Lachnospiraceae</taxon>
        <taxon>Blautia</taxon>
    </lineage>
</organism>
<dbReference type="PRINTS" id="PR00036">
    <property type="entry name" value="HTHLACI"/>
</dbReference>
<keyword evidence="2 5" id="KW-0238">DNA-binding</keyword>
<keyword evidence="1" id="KW-0805">Transcription regulation</keyword>
<dbReference type="Proteomes" id="UP001600943">
    <property type="component" value="Unassembled WGS sequence"/>
</dbReference>
<evidence type="ECO:0000256" key="1">
    <source>
        <dbReference type="ARBA" id="ARBA00023015"/>
    </source>
</evidence>
<evidence type="ECO:0000313" key="6">
    <source>
        <dbReference type="Proteomes" id="UP001600943"/>
    </source>
</evidence>